<protein>
    <submittedName>
        <fullName evidence="1">Uncharacterized protein</fullName>
    </submittedName>
</protein>
<reference evidence="1 2" key="1">
    <citation type="submission" date="2016-10" db="EMBL/GenBank/DDBJ databases">
        <authorList>
            <person name="de Groot N.N."/>
        </authorList>
    </citation>
    <scope>NUCLEOTIDE SEQUENCE [LARGE SCALE GENOMIC DNA]</scope>
    <source>
        <strain evidence="1">MBHS1</strain>
    </source>
</reference>
<proteinExistence type="predicted"/>
<evidence type="ECO:0000313" key="2">
    <source>
        <dbReference type="Proteomes" id="UP000236724"/>
    </source>
</evidence>
<dbReference type="EMBL" id="FMSV02000235">
    <property type="protein sequence ID" value="SEH05412.1"/>
    <property type="molecule type" value="Genomic_DNA"/>
</dbReference>
<evidence type="ECO:0000313" key="1">
    <source>
        <dbReference type="EMBL" id="SEH05412.1"/>
    </source>
</evidence>
<sequence>MADALADKTFLPGLQTESLAIHGAFDKRGGGNILLFGNRFDLYFMPMTTPFDFPNHRVRQSAGGIPQMFEFRFYPGNAFGRVVFPENFIMALPAVEGFIHGADKTQLATIVQFNYPGFAVEKAAYTVRRDPNHLTVSGEKSIQALIAFTVE</sequence>
<dbReference type="AlphaFoldDB" id="A0A1H6F5N0"/>
<keyword evidence="2" id="KW-1185">Reference proteome</keyword>
<name>A0A1H6F5N0_9GAMM</name>
<dbReference type="Proteomes" id="UP000236724">
    <property type="component" value="Unassembled WGS sequence"/>
</dbReference>
<accession>A0A1H6F5N0</accession>
<gene>
    <name evidence="1" type="ORF">MBHS_01265</name>
</gene>
<organism evidence="1 2">
    <name type="scientific">Candidatus Venteria ishoeyi</name>
    <dbReference type="NCBI Taxonomy" id="1899563"/>
    <lineage>
        <taxon>Bacteria</taxon>
        <taxon>Pseudomonadati</taxon>
        <taxon>Pseudomonadota</taxon>
        <taxon>Gammaproteobacteria</taxon>
        <taxon>Thiotrichales</taxon>
        <taxon>Thiotrichaceae</taxon>
        <taxon>Venteria</taxon>
    </lineage>
</organism>